<feature type="coiled-coil region" evidence="2">
    <location>
        <begin position="376"/>
        <end position="423"/>
    </location>
</feature>
<gene>
    <name evidence="4" type="primary">CCDC173</name>
</gene>
<evidence type="ECO:0000256" key="2">
    <source>
        <dbReference type="SAM" id="Coils"/>
    </source>
</evidence>
<evidence type="ECO:0000313" key="5">
    <source>
        <dbReference type="Proteomes" id="UP000694402"/>
    </source>
</evidence>
<reference evidence="4" key="2">
    <citation type="submission" date="2025-09" db="UniProtKB">
        <authorList>
            <consortium name="Ensembl"/>
        </authorList>
    </citation>
    <scope>IDENTIFICATION</scope>
</reference>
<organism evidence="4 5">
    <name type="scientific">Oncorhynchus tshawytscha</name>
    <name type="common">Chinook salmon</name>
    <name type="synonym">Salmo tshawytscha</name>
    <dbReference type="NCBI Taxonomy" id="74940"/>
    <lineage>
        <taxon>Eukaryota</taxon>
        <taxon>Metazoa</taxon>
        <taxon>Chordata</taxon>
        <taxon>Craniata</taxon>
        <taxon>Vertebrata</taxon>
        <taxon>Euteleostomi</taxon>
        <taxon>Actinopterygii</taxon>
        <taxon>Neopterygii</taxon>
        <taxon>Teleostei</taxon>
        <taxon>Protacanthopterygii</taxon>
        <taxon>Salmoniformes</taxon>
        <taxon>Salmonidae</taxon>
        <taxon>Salmoninae</taxon>
        <taxon>Oncorhynchus</taxon>
    </lineage>
</organism>
<accession>A0A8C8DCP6</accession>
<evidence type="ECO:0000313" key="4">
    <source>
        <dbReference type="Ensembl" id="ENSOTSP00005021801.2"/>
    </source>
</evidence>
<feature type="coiled-coil region" evidence="2">
    <location>
        <begin position="305"/>
        <end position="336"/>
    </location>
</feature>
<dbReference type="AlphaFoldDB" id="A0A8C8DCP6"/>
<feature type="coiled-coil region" evidence="2">
    <location>
        <begin position="120"/>
        <end position="167"/>
    </location>
</feature>
<name>A0A8C8DCP6_ONCTS</name>
<dbReference type="PANTHER" id="PTHR28663">
    <property type="entry name" value="COILED-COIL DOMAIN-CONTAINING PROTEIN 173"/>
    <property type="match status" value="1"/>
</dbReference>
<dbReference type="InterPro" id="IPR043597">
    <property type="entry name" value="TPH_dom"/>
</dbReference>
<dbReference type="Ensembl" id="ENSOTST00005023649.2">
    <property type="protein sequence ID" value="ENSOTSP00005021801.2"/>
    <property type="gene ID" value="ENSOTSG00005010478.2"/>
</dbReference>
<protein>
    <recommendedName>
        <fullName evidence="3">Trichohyalin-plectin-homology domain-containing protein</fullName>
    </recommendedName>
</protein>
<dbReference type="GO" id="GO:0005879">
    <property type="term" value="C:axonemal microtubule"/>
    <property type="evidence" value="ECO:0007669"/>
    <property type="project" value="TreeGrafter"/>
</dbReference>
<evidence type="ECO:0000259" key="3">
    <source>
        <dbReference type="Pfam" id="PF13868"/>
    </source>
</evidence>
<feature type="coiled-coil region" evidence="2">
    <location>
        <begin position="235"/>
        <end position="276"/>
    </location>
</feature>
<sequence length="582" mass="68710">MLFFRFIRLKPKYIQIKWKLRLLSGLVEGVGPAKQVCLTTCIAYSFTCALDASLAVEEKKAMQPPDLRQVTVLPKAEWLRIQGSLNQGNKYNESLKEATKQREAMHLRSKEVVKFWSNTIAGQRQKKLEAKRIREELEEDEKKQMDIEEAKYQAQKRKEAIEKAKTQQYYETDRVKGFHRALLLTEVLKEREAQIELKQRKQDTSKDVDKEIMAIIKCREDEALQKEQQKALQRKLDIQATAEDLKQQAKEHEMNREREKLENKKEAEELQRLKELFLWEQCMQEQKKEEQKRNTMKAHMEHLSNRDIIRAIEAQKQEMEEERRRLFANAKQKMVKLRKDKEEEMFREVQMHRGGIMNKLAAKQQEQTENEELIAKAIAQRDARQAQQQKEKDDKRMAMLDSIASHREAMKEEQEQKEREHNERAIDMLYAKKEADRIFIEKQHLKALKMKEDGRTLQDVYIHQMAEKHAKEQHIRKQQQDFETKNAELIAVEEKQFQQYANNVIDTATEAKRNIHPLRKAAREGIGGGLGPIFGGVRPSYLVQDDTGVQMPNYVGSRSQDVKELNETRDIQQSKKRLGFTW</sequence>
<dbReference type="Proteomes" id="UP000694402">
    <property type="component" value="Unassembled WGS sequence"/>
</dbReference>
<keyword evidence="1 2" id="KW-0175">Coiled coil</keyword>
<dbReference type="InterPro" id="IPR039986">
    <property type="entry name" value="CFAP210"/>
</dbReference>
<dbReference type="Pfam" id="PF13868">
    <property type="entry name" value="TPH"/>
    <property type="match status" value="1"/>
</dbReference>
<dbReference type="GeneTree" id="ENSGT00940000165303"/>
<reference evidence="4" key="1">
    <citation type="submission" date="2025-08" db="UniProtKB">
        <authorList>
            <consortium name="Ensembl"/>
        </authorList>
    </citation>
    <scope>IDENTIFICATION</scope>
</reference>
<feature type="domain" description="Trichohyalin-plectin-homology" evidence="3">
    <location>
        <begin position="171"/>
        <end position="512"/>
    </location>
</feature>
<proteinExistence type="predicted"/>
<dbReference type="PANTHER" id="PTHR28663:SF1">
    <property type="entry name" value="CILIA- AND FLAGELLA- ASSOCIATED PROTEIN 210"/>
    <property type="match status" value="1"/>
</dbReference>
<keyword evidence="5" id="KW-1185">Reference proteome</keyword>
<evidence type="ECO:0000256" key="1">
    <source>
        <dbReference type="ARBA" id="ARBA00023054"/>
    </source>
</evidence>